<protein>
    <recommendedName>
        <fullName evidence="7">Helicase C-terminal domain-containing protein</fullName>
    </recommendedName>
</protein>
<keyword evidence="3" id="KW-0863">Zinc-finger</keyword>
<keyword evidence="6" id="KW-0067">ATP-binding</keyword>
<evidence type="ECO:0000313" key="9">
    <source>
        <dbReference type="Proteomes" id="UP001357485"/>
    </source>
</evidence>
<dbReference type="Proteomes" id="UP001357485">
    <property type="component" value="Unassembled WGS sequence"/>
</dbReference>
<dbReference type="EMBL" id="JAVRRA010017615">
    <property type="protein sequence ID" value="KAK5198499.1"/>
    <property type="molecule type" value="Genomic_DNA"/>
</dbReference>
<dbReference type="Gene3D" id="3.40.50.300">
    <property type="entry name" value="P-loop containing nucleotide triphosphate hydrolases"/>
    <property type="match status" value="1"/>
</dbReference>
<sequence>MARALASRSRGIRFIVDVRMLQESFSESSAESVPTSCSSGRCHGSAISSSTIGVSLTCGHIICDDCLEDQRGKGVCPVAGCDATLTEHSLVKAKDLGKTNENKETTMYGQKLEDVISLMENLPEDDQIILFIQGGGLMQAVERALRTRSISHHAIVGKADDKSENKISDFQSNRDPATRKKALLLDVAGVAASGLNLTNANHVIFLSPLLADSQYLYESNMTQAIGRARRFGQVKNVCIYRFVALKTIDVDILEQRERRADALEEYKPGKTLRQFVPSSTKLATRKEKTQLIRDAGGSCRLVPRSWLLERDEHAMDETRAHVRNHEDFSSLIKFSQAFMEDD</sequence>
<dbReference type="CDD" id="cd18793">
    <property type="entry name" value="SF2_C_SNF"/>
    <property type="match status" value="1"/>
</dbReference>
<evidence type="ECO:0000259" key="7">
    <source>
        <dbReference type="PROSITE" id="PS51194"/>
    </source>
</evidence>
<evidence type="ECO:0000256" key="4">
    <source>
        <dbReference type="ARBA" id="ARBA00022801"/>
    </source>
</evidence>
<dbReference type="PANTHER" id="PTHR45626">
    <property type="entry name" value="TRANSCRIPTION TERMINATION FACTOR 2-RELATED"/>
    <property type="match status" value="1"/>
</dbReference>
<dbReference type="InterPro" id="IPR027417">
    <property type="entry name" value="P-loop_NTPase"/>
</dbReference>
<dbReference type="PROSITE" id="PS51194">
    <property type="entry name" value="HELICASE_CTER"/>
    <property type="match status" value="1"/>
</dbReference>
<dbReference type="SUPFAM" id="SSF57850">
    <property type="entry name" value="RING/U-box"/>
    <property type="match status" value="1"/>
</dbReference>
<reference evidence="8 9" key="1">
    <citation type="submission" date="2023-08" db="EMBL/GenBank/DDBJ databases">
        <title>Black Yeasts Isolated from many extreme environments.</title>
        <authorList>
            <person name="Coleine C."/>
            <person name="Stajich J.E."/>
            <person name="Selbmann L."/>
        </authorList>
    </citation>
    <scope>NUCLEOTIDE SEQUENCE [LARGE SCALE GENOMIC DNA]</scope>
    <source>
        <strain evidence="8 9">CCFEE 536</strain>
    </source>
</reference>
<evidence type="ECO:0000256" key="2">
    <source>
        <dbReference type="ARBA" id="ARBA00022741"/>
    </source>
</evidence>
<keyword evidence="5" id="KW-0862">Zinc</keyword>
<dbReference type="InterPro" id="IPR001650">
    <property type="entry name" value="Helicase_C-like"/>
</dbReference>
<proteinExistence type="predicted"/>
<dbReference type="Pfam" id="PF00271">
    <property type="entry name" value="Helicase_C"/>
    <property type="match status" value="1"/>
</dbReference>
<gene>
    <name evidence="8" type="ORF">LTR16_006427</name>
</gene>
<dbReference type="InterPro" id="IPR050628">
    <property type="entry name" value="SNF2_RAD54_helicase_TF"/>
</dbReference>
<keyword evidence="1" id="KW-0479">Metal-binding</keyword>
<dbReference type="PANTHER" id="PTHR45626:SF26">
    <property type="entry name" value="FAMILY HELICASE, PUTATIVE (AFU_ORTHOLOGUE AFUA_2G09120)-RELATED"/>
    <property type="match status" value="1"/>
</dbReference>
<evidence type="ECO:0000313" key="8">
    <source>
        <dbReference type="EMBL" id="KAK5198499.1"/>
    </source>
</evidence>
<keyword evidence="4" id="KW-0378">Hydrolase</keyword>
<evidence type="ECO:0000256" key="1">
    <source>
        <dbReference type="ARBA" id="ARBA00022723"/>
    </source>
</evidence>
<dbReference type="SUPFAM" id="SSF52540">
    <property type="entry name" value="P-loop containing nucleoside triphosphate hydrolases"/>
    <property type="match status" value="1"/>
</dbReference>
<dbReference type="PROSITE" id="PS00518">
    <property type="entry name" value="ZF_RING_1"/>
    <property type="match status" value="1"/>
</dbReference>
<name>A0ABR0LLQ9_9PEZI</name>
<accession>A0ABR0LLQ9</accession>
<organism evidence="8 9">
    <name type="scientific">Cryomyces antarcticus</name>
    <dbReference type="NCBI Taxonomy" id="329879"/>
    <lineage>
        <taxon>Eukaryota</taxon>
        <taxon>Fungi</taxon>
        <taxon>Dikarya</taxon>
        <taxon>Ascomycota</taxon>
        <taxon>Pezizomycotina</taxon>
        <taxon>Dothideomycetes</taxon>
        <taxon>Dothideomycetes incertae sedis</taxon>
        <taxon>Cryomyces</taxon>
    </lineage>
</organism>
<evidence type="ECO:0000256" key="5">
    <source>
        <dbReference type="ARBA" id="ARBA00022833"/>
    </source>
</evidence>
<evidence type="ECO:0000256" key="3">
    <source>
        <dbReference type="ARBA" id="ARBA00022771"/>
    </source>
</evidence>
<feature type="domain" description="Helicase C-terminal" evidence="7">
    <location>
        <begin position="114"/>
        <end position="288"/>
    </location>
</feature>
<keyword evidence="2" id="KW-0547">Nucleotide-binding</keyword>
<evidence type="ECO:0000256" key="6">
    <source>
        <dbReference type="ARBA" id="ARBA00022840"/>
    </source>
</evidence>
<dbReference type="InterPro" id="IPR049730">
    <property type="entry name" value="SNF2/RAD54-like_C"/>
</dbReference>
<comment type="caution">
    <text evidence="8">The sequence shown here is derived from an EMBL/GenBank/DDBJ whole genome shotgun (WGS) entry which is preliminary data.</text>
</comment>
<keyword evidence="9" id="KW-1185">Reference proteome</keyword>
<dbReference type="InterPro" id="IPR017907">
    <property type="entry name" value="Znf_RING_CS"/>
</dbReference>